<evidence type="ECO:0000256" key="1">
    <source>
        <dbReference type="ARBA" id="ARBA00012513"/>
    </source>
</evidence>
<evidence type="ECO:0000313" key="8">
    <source>
        <dbReference type="EMBL" id="ODM09495.1"/>
    </source>
</evidence>
<dbReference type="PATRIC" id="fig|1432052.3.peg.4284"/>
<evidence type="ECO:0000256" key="6">
    <source>
        <dbReference type="SAM" id="Phobius"/>
    </source>
</evidence>
<dbReference type="InterPro" id="IPR011009">
    <property type="entry name" value="Kinase-like_dom_sf"/>
</dbReference>
<dbReference type="EC" id="2.7.11.1" evidence="1"/>
<proteinExistence type="predicted"/>
<dbReference type="GO" id="GO:0004674">
    <property type="term" value="F:protein serine/threonine kinase activity"/>
    <property type="evidence" value="ECO:0007669"/>
    <property type="project" value="UniProtKB-EC"/>
</dbReference>
<dbReference type="Proteomes" id="UP000095003">
    <property type="component" value="Unassembled WGS sequence"/>
</dbReference>
<keyword evidence="6" id="KW-0812">Transmembrane</keyword>
<dbReference type="CDD" id="cd14014">
    <property type="entry name" value="STKc_PknB_like"/>
    <property type="match status" value="1"/>
</dbReference>
<evidence type="ECO:0000259" key="7">
    <source>
        <dbReference type="PROSITE" id="PS50011"/>
    </source>
</evidence>
<keyword evidence="4 8" id="KW-0418">Kinase</keyword>
<dbReference type="InterPro" id="IPR008271">
    <property type="entry name" value="Ser/Thr_kinase_AS"/>
</dbReference>
<keyword evidence="6" id="KW-0472">Membrane</keyword>
<dbReference type="PANTHER" id="PTHR43289">
    <property type="entry name" value="MITOGEN-ACTIVATED PROTEIN KINASE KINASE KINASE 20-RELATED"/>
    <property type="match status" value="1"/>
</dbReference>
<dbReference type="Gene3D" id="1.10.510.10">
    <property type="entry name" value="Transferase(Phosphotransferase) domain 1"/>
    <property type="match status" value="1"/>
</dbReference>
<dbReference type="SMART" id="SM00220">
    <property type="entry name" value="S_TKc"/>
    <property type="match status" value="1"/>
</dbReference>
<dbReference type="GeneID" id="93301831"/>
<reference evidence="8 9" key="1">
    <citation type="submission" date="2016-07" db="EMBL/GenBank/DDBJ databases">
        <title>Characterization of isolates of Eisenbergiella tayi derived from blood cultures, using whole genome sequencing.</title>
        <authorList>
            <person name="Burdz T."/>
            <person name="Wiebe D."/>
            <person name="Huynh C."/>
            <person name="Bernard K."/>
        </authorList>
    </citation>
    <scope>NUCLEOTIDE SEQUENCE [LARGE SCALE GENOMIC DNA]</scope>
    <source>
        <strain evidence="8 9">NML 120489</strain>
    </source>
</reference>
<evidence type="ECO:0000256" key="2">
    <source>
        <dbReference type="ARBA" id="ARBA00022679"/>
    </source>
</evidence>
<comment type="caution">
    <text evidence="8">The sequence shown here is derived from an EMBL/GenBank/DDBJ whole genome shotgun (WGS) entry which is preliminary data.</text>
</comment>
<keyword evidence="5" id="KW-0067">ATP-binding</keyword>
<keyword evidence="3" id="KW-0547">Nucleotide-binding</keyword>
<dbReference type="PROSITE" id="PS00108">
    <property type="entry name" value="PROTEIN_KINASE_ST"/>
    <property type="match status" value="1"/>
</dbReference>
<dbReference type="InterPro" id="IPR000719">
    <property type="entry name" value="Prot_kinase_dom"/>
</dbReference>
<sequence>MEYEEIKLLKQSEKSTVHLVHKKGEEQVFIRKVLKGQHHIYLTLQSCRHPYLPKLYEVIIADDSTTVIEEYIEGQSLGNAELSEKQLLSAVKELCSVLEFLHGKDIIHRDVKPSNIILAKDGHIRLIDFDASRMPKDDLEQDTRLLGTRGYAPPEQYGFAQTDARADIYAFGITMKQLLGDKAQKPCYRRIIQKCINLDPDKRFQSAKQVKRAFSYRKRGVLYSFMAVILLAFLGIMIVHQSALRKNLQTESDELVLLPAPDNPHWNGETGIAIWGNVPESGVGGEVKYNYRVYRRDTPTPPDPDEDMWDWESGMRGNGGIDEASSTYIVNMVSGLQENGFYYFAVSAAGDGIHYSDSPYVISDAFEYTGESAPPLPTPTGLQWKMLEANFGRIYFATWSNLDDYSDDDSFNVSVYDKDGNYVMNNIWTKEDVISRGFGGIMVEQEYLADLDGAYRFTVQAYTSRPNEYKSSFMPYPIPEEYFSPWYYRYNVPAGSDS</sequence>
<gene>
    <name evidence="8" type="primary">pkn5</name>
    <name evidence="8" type="ORF">BEH84_03862</name>
</gene>
<dbReference type="PROSITE" id="PS50011">
    <property type="entry name" value="PROTEIN_KINASE_DOM"/>
    <property type="match status" value="1"/>
</dbReference>
<feature type="transmembrane region" description="Helical" evidence="6">
    <location>
        <begin position="221"/>
        <end position="239"/>
    </location>
</feature>
<dbReference type="RefSeq" id="WP_069158043.1">
    <property type="nucleotide sequence ID" value="NZ_DBFYTC010000255.1"/>
</dbReference>
<evidence type="ECO:0000313" key="9">
    <source>
        <dbReference type="Proteomes" id="UP000095003"/>
    </source>
</evidence>
<evidence type="ECO:0000256" key="4">
    <source>
        <dbReference type="ARBA" id="ARBA00022777"/>
    </source>
</evidence>
<dbReference type="SUPFAM" id="SSF56112">
    <property type="entry name" value="Protein kinase-like (PK-like)"/>
    <property type="match status" value="1"/>
</dbReference>
<dbReference type="Pfam" id="PF00069">
    <property type="entry name" value="Pkinase"/>
    <property type="match status" value="1"/>
</dbReference>
<dbReference type="EMBL" id="MCGI01000004">
    <property type="protein sequence ID" value="ODM09495.1"/>
    <property type="molecule type" value="Genomic_DNA"/>
</dbReference>
<dbReference type="AlphaFoldDB" id="A0A1E3AL48"/>
<accession>A0A1E3AL48</accession>
<organism evidence="8 9">
    <name type="scientific">Eisenbergiella tayi</name>
    <dbReference type="NCBI Taxonomy" id="1432052"/>
    <lineage>
        <taxon>Bacteria</taxon>
        <taxon>Bacillati</taxon>
        <taxon>Bacillota</taxon>
        <taxon>Clostridia</taxon>
        <taxon>Lachnospirales</taxon>
        <taxon>Lachnospiraceae</taxon>
        <taxon>Eisenbergiella</taxon>
    </lineage>
</organism>
<dbReference type="GO" id="GO:0005524">
    <property type="term" value="F:ATP binding"/>
    <property type="evidence" value="ECO:0007669"/>
    <property type="project" value="UniProtKB-KW"/>
</dbReference>
<name>A0A1E3AL48_9FIRM</name>
<protein>
    <recommendedName>
        <fullName evidence="1">non-specific serine/threonine protein kinase</fullName>
        <ecNumber evidence="1">2.7.11.1</ecNumber>
    </recommendedName>
</protein>
<dbReference type="PANTHER" id="PTHR43289:SF6">
    <property type="entry name" value="SERINE_THREONINE-PROTEIN KINASE NEKL-3"/>
    <property type="match status" value="1"/>
</dbReference>
<feature type="domain" description="Protein kinase" evidence="7">
    <location>
        <begin position="1"/>
        <end position="257"/>
    </location>
</feature>
<keyword evidence="6" id="KW-1133">Transmembrane helix</keyword>
<evidence type="ECO:0000256" key="5">
    <source>
        <dbReference type="ARBA" id="ARBA00022840"/>
    </source>
</evidence>
<keyword evidence="2 8" id="KW-0808">Transferase</keyword>
<evidence type="ECO:0000256" key="3">
    <source>
        <dbReference type="ARBA" id="ARBA00022741"/>
    </source>
</evidence>